<feature type="site" description="Important for catalytic activity" evidence="2">
    <location>
        <position position="146"/>
    </location>
</feature>
<dbReference type="SUPFAM" id="SSF51735">
    <property type="entry name" value="NAD(P)-binding Rossmann-fold domains"/>
    <property type="match status" value="1"/>
</dbReference>
<dbReference type="PIRSF" id="PIRSF000105">
    <property type="entry name" value="HCDH"/>
    <property type="match status" value="1"/>
</dbReference>
<gene>
    <name evidence="6" type="ORF">HNR59_003603</name>
</gene>
<comment type="caution">
    <text evidence="6">The sequence shown here is derived from an EMBL/GenBank/DDBJ whole genome shotgun (WGS) entry which is preliminary data.</text>
</comment>
<dbReference type="RefSeq" id="WP_183832384.1">
    <property type="nucleotide sequence ID" value="NZ_JACHEU010000004.1"/>
</dbReference>
<dbReference type="InterPro" id="IPR036291">
    <property type="entry name" value="NAD(P)-bd_dom_sf"/>
</dbReference>
<proteinExistence type="predicted"/>
<dbReference type="InterPro" id="IPR006176">
    <property type="entry name" value="3-OHacyl-CoA_DH_NAD-bd"/>
</dbReference>
<sequence>MASVSAYRSGHEVRTVAVIGCGLIGGMWAAFFLHRGLDVRAWDPAPDGEERLAAFVEAGLGDLDAVGPSGRERGRLIWCATIAEAVEGADYVQENAPEKLPLKQALLDEIDAAVPADVVIGSSTSSFPASQLQAECANPERVIVAHPFNPPHLVPLVELVAGERGAPAAVDAAYAFFEAIGKVPVRVAREAVGHLANRMSSALWREAVNIVAEGIASVEDVDRAIRFGPGLRWAVEGPHMLYHLGGGEGGLEAYLDHLGPAQEARWGTLGTPRLDAETKRKLVEGMQAEVAGRAMGELTQRRDRLLIALLRLMAEDEAGANEKTGKGAR</sequence>
<evidence type="ECO:0000256" key="1">
    <source>
        <dbReference type="ARBA" id="ARBA00023002"/>
    </source>
</evidence>
<dbReference type="GO" id="GO:0006631">
    <property type="term" value="P:fatty acid metabolic process"/>
    <property type="evidence" value="ECO:0007669"/>
    <property type="project" value="InterPro"/>
</dbReference>
<feature type="transmembrane region" description="Helical" evidence="3">
    <location>
        <begin position="15"/>
        <end position="33"/>
    </location>
</feature>
<dbReference type="PANTHER" id="PTHR48075">
    <property type="entry name" value="3-HYDROXYACYL-COA DEHYDROGENASE FAMILY PROTEIN"/>
    <property type="match status" value="1"/>
</dbReference>
<dbReference type="GO" id="GO:0047728">
    <property type="term" value="F:carnitine 3-dehydrogenase activity"/>
    <property type="evidence" value="ECO:0007669"/>
    <property type="project" value="UniProtKB-EC"/>
</dbReference>
<dbReference type="InterPro" id="IPR022694">
    <property type="entry name" value="3-OHacyl-CoA_DH"/>
</dbReference>
<dbReference type="PANTHER" id="PTHR48075:SF5">
    <property type="entry name" value="3-HYDROXYBUTYRYL-COA DEHYDROGENASE"/>
    <property type="match status" value="1"/>
</dbReference>
<keyword evidence="7" id="KW-1185">Reference proteome</keyword>
<dbReference type="Proteomes" id="UP000533306">
    <property type="component" value="Unassembled WGS sequence"/>
</dbReference>
<keyword evidence="3" id="KW-1133">Transmembrane helix</keyword>
<keyword evidence="3" id="KW-0812">Transmembrane</keyword>
<dbReference type="SUPFAM" id="SSF48179">
    <property type="entry name" value="6-phosphogluconate dehydrogenase C-terminal domain-like"/>
    <property type="match status" value="1"/>
</dbReference>
<feature type="domain" description="3-hydroxyacyl-CoA dehydrogenase NAD binding" evidence="5">
    <location>
        <begin position="15"/>
        <end position="189"/>
    </location>
</feature>
<dbReference type="Gene3D" id="1.10.1040.10">
    <property type="entry name" value="N-(1-d-carboxylethyl)-l-norvaline Dehydrogenase, domain 2"/>
    <property type="match status" value="1"/>
</dbReference>
<dbReference type="AlphaFoldDB" id="A0A7W9VVT2"/>
<feature type="domain" description="3-hydroxyacyl-CoA dehydrogenase C-terminal" evidence="4">
    <location>
        <begin position="193"/>
        <end position="261"/>
    </location>
</feature>
<protein>
    <submittedName>
        <fullName evidence="6">Carnitine 3-dehydrogenase</fullName>
        <ecNumber evidence="6">1.1.1.108</ecNumber>
    </submittedName>
</protein>
<accession>A0A7W9VVT2</accession>
<evidence type="ECO:0000313" key="6">
    <source>
        <dbReference type="EMBL" id="MBB6014209.1"/>
    </source>
</evidence>
<dbReference type="Pfam" id="PF00725">
    <property type="entry name" value="3HCDH"/>
    <property type="match status" value="1"/>
</dbReference>
<evidence type="ECO:0000259" key="5">
    <source>
        <dbReference type="Pfam" id="PF02737"/>
    </source>
</evidence>
<evidence type="ECO:0000256" key="3">
    <source>
        <dbReference type="SAM" id="Phobius"/>
    </source>
</evidence>
<keyword evidence="3" id="KW-0472">Membrane</keyword>
<organism evidence="6 7">
    <name type="scientific">Aquamicrobium lusatiense</name>
    <dbReference type="NCBI Taxonomy" id="89772"/>
    <lineage>
        <taxon>Bacteria</taxon>
        <taxon>Pseudomonadati</taxon>
        <taxon>Pseudomonadota</taxon>
        <taxon>Alphaproteobacteria</taxon>
        <taxon>Hyphomicrobiales</taxon>
        <taxon>Phyllobacteriaceae</taxon>
        <taxon>Aquamicrobium</taxon>
    </lineage>
</organism>
<evidence type="ECO:0000313" key="7">
    <source>
        <dbReference type="Proteomes" id="UP000533306"/>
    </source>
</evidence>
<evidence type="ECO:0000256" key="2">
    <source>
        <dbReference type="PIRSR" id="PIRSR000105-1"/>
    </source>
</evidence>
<dbReference type="InterPro" id="IPR006108">
    <property type="entry name" value="3HC_DH_C"/>
</dbReference>
<dbReference type="EC" id="1.1.1.108" evidence="6"/>
<dbReference type="InterPro" id="IPR013328">
    <property type="entry name" value="6PGD_dom2"/>
</dbReference>
<name>A0A7W9VVT2_9HYPH</name>
<dbReference type="GO" id="GO:0070403">
    <property type="term" value="F:NAD+ binding"/>
    <property type="evidence" value="ECO:0007669"/>
    <property type="project" value="InterPro"/>
</dbReference>
<keyword evidence="1 6" id="KW-0560">Oxidoreductase</keyword>
<dbReference type="Gene3D" id="3.40.50.720">
    <property type="entry name" value="NAD(P)-binding Rossmann-like Domain"/>
    <property type="match status" value="1"/>
</dbReference>
<evidence type="ECO:0000259" key="4">
    <source>
        <dbReference type="Pfam" id="PF00725"/>
    </source>
</evidence>
<dbReference type="InterPro" id="IPR008927">
    <property type="entry name" value="6-PGluconate_DH-like_C_sf"/>
</dbReference>
<dbReference type="Pfam" id="PF02737">
    <property type="entry name" value="3HCDH_N"/>
    <property type="match status" value="1"/>
</dbReference>
<reference evidence="6 7" key="1">
    <citation type="submission" date="2020-08" db="EMBL/GenBank/DDBJ databases">
        <title>Genomic Encyclopedia of Type Strains, Phase IV (KMG-IV): sequencing the most valuable type-strain genomes for metagenomic binning, comparative biology and taxonomic classification.</title>
        <authorList>
            <person name="Goeker M."/>
        </authorList>
    </citation>
    <scope>NUCLEOTIDE SEQUENCE [LARGE SCALE GENOMIC DNA]</scope>
    <source>
        <strain evidence="6 7">DSM 11099</strain>
    </source>
</reference>
<dbReference type="EMBL" id="JACHEU010000004">
    <property type="protein sequence ID" value="MBB6014209.1"/>
    <property type="molecule type" value="Genomic_DNA"/>
</dbReference>